<feature type="transmembrane region" description="Helical" evidence="1">
    <location>
        <begin position="6"/>
        <end position="26"/>
    </location>
</feature>
<dbReference type="Proteomes" id="UP000184485">
    <property type="component" value="Unassembled WGS sequence"/>
</dbReference>
<sequence>MLTFAYLILSGLSGFFGLLIALRIPVDAPDDYRETVSIITLVMIAIALCAAFAGGYGVQ</sequence>
<name>A0A1M5MP20_9HYPH</name>
<evidence type="ECO:0000256" key="1">
    <source>
        <dbReference type="SAM" id="Phobius"/>
    </source>
</evidence>
<dbReference type="AlphaFoldDB" id="A0A1M5MP20"/>
<reference evidence="2 3" key="1">
    <citation type="submission" date="2016-11" db="EMBL/GenBank/DDBJ databases">
        <authorList>
            <person name="Jaros S."/>
            <person name="Januszkiewicz K."/>
            <person name="Wedrychowicz H."/>
        </authorList>
    </citation>
    <scope>NUCLEOTIDE SEQUENCE [LARGE SCALE GENOMIC DNA]</scope>
    <source>
        <strain evidence="2 3">DSM 19436</strain>
    </source>
</reference>
<evidence type="ECO:0000313" key="2">
    <source>
        <dbReference type="EMBL" id="SHG78649.1"/>
    </source>
</evidence>
<organism evidence="2 3">
    <name type="scientific">Kaistia soli DSM 19436</name>
    <dbReference type="NCBI Taxonomy" id="1122133"/>
    <lineage>
        <taxon>Bacteria</taxon>
        <taxon>Pseudomonadati</taxon>
        <taxon>Pseudomonadota</taxon>
        <taxon>Alphaproteobacteria</taxon>
        <taxon>Hyphomicrobiales</taxon>
        <taxon>Kaistiaceae</taxon>
        <taxon>Kaistia</taxon>
    </lineage>
</organism>
<evidence type="ECO:0000313" key="3">
    <source>
        <dbReference type="Proteomes" id="UP000184485"/>
    </source>
</evidence>
<proteinExistence type="predicted"/>
<protein>
    <submittedName>
        <fullName evidence="2">Uncharacterized protein</fullName>
    </submittedName>
</protein>
<dbReference type="EMBL" id="FQUP01000007">
    <property type="protein sequence ID" value="SHG78649.1"/>
    <property type="molecule type" value="Genomic_DNA"/>
</dbReference>
<keyword evidence="3" id="KW-1185">Reference proteome</keyword>
<keyword evidence="1" id="KW-0472">Membrane</keyword>
<dbReference type="RefSeq" id="WP_073058165.1">
    <property type="nucleotide sequence ID" value="NZ_FQUP01000007.1"/>
</dbReference>
<keyword evidence="1" id="KW-1133">Transmembrane helix</keyword>
<accession>A0A1M5MP20</accession>
<feature type="transmembrane region" description="Helical" evidence="1">
    <location>
        <begin position="38"/>
        <end position="58"/>
    </location>
</feature>
<dbReference type="STRING" id="1122133.SAMN02745157_4829"/>
<keyword evidence="1" id="KW-0812">Transmembrane</keyword>
<gene>
    <name evidence="2" type="ORF">SAMN02745157_4829</name>
</gene>